<protein>
    <recommendedName>
        <fullName evidence="2">Heterokaryon incompatibility domain-containing protein</fullName>
    </recommendedName>
</protein>
<evidence type="ECO:0000313" key="4">
    <source>
        <dbReference type="Proteomes" id="UP001480595"/>
    </source>
</evidence>
<dbReference type="PANTHER" id="PTHR10622">
    <property type="entry name" value="HET DOMAIN-CONTAINING PROTEIN"/>
    <property type="match status" value="1"/>
</dbReference>
<dbReference type="RefSeq" id="XP_066708346.1">
    <property type="nucleotide sequence ID" value="XM_066865217.1"/>
</dbReference>
<sequence>MRLINTETMEMEEFMGRTPPKYAILSHRWSDGAEVTYVDYMDGSAFSMPAYNKILSFCYKARSEGLQYAWIDTCCIDKRSSAELSESINSMFKWYQQAEICYAYLSDVTKDTADFFATKDRMFETGLFRQSHPNDIWGLFRETRLHNEFCNSMWFKRGWTLQELIAPSEVNVTERMDEGLTQPYLSHKSSIQIIYVGSEPFGLLKVLGGSLGHGFVPFENHCDLHIEPGDRNWLIFLKADSRGKLSTFALFVGRLDNSDRLWTHIEFPASVNDAAYWALPINQLEKKHDLRLPQFNSPQSFVESDYRRDDIYEGLTTRDLEDKYGGVVVVRRRKARGWPGDPEDVNVVIEGVDHRPQSLADEGPQDDSPVSNEDWPNEDVYQSGASTPQTPGGAPLFERPPGFDPSSLWEGFIGF</sequence>
<dbReference type="PANTHER" id="PTHR10622:SF10">
    <property type="entry name" value="HET DOMAIN-CONTAINING PROTEIN"/>
    <property type="match status" value="1"/>
</dbReference>
<feature type="region of interest" description="Disordered" evidence="1">
    <location>
        <begin position="356"/>
        <end position="406"/>
    </location>
</feature>
<comment type="caution">
    <text evidence="3">The sequence shown here is derived from an EMBL/GenBank/DDBJ whole genome shotgun (WGS) entry which is preliminary data.</text>
</comment>
<dbReference type="Proteomes" id="UP001480595">
    <property type="component" value="Unassembled WGS sequence"/>
</dbReference>
<feature type="domain" description="Heterokaryon incompatibility" evidence="2">
    <location>
        <begin position="22"/>
        <end position="163"/>
    </location>
</feature>
<organism evidence="3 4">
    <name type="scientific">Apiospora phragmitis</name>
    <dbReference type="NCBI Taxonomy" id="2905665"/>
    <lineage>
        <taxon>Eukaryota</taxon>
        <taxon>Fungi</taxon>
        <taxon>Dikarya</taxon>
        <taxon>Ascomycota</taxon>
        <taxon>Pezizomycotina</taxon>
        <taxon>Sordariomycetes</taxon>
        <taxon>Xylariomycetidae</taxon>
        <taxon>Amphisphaeriales</taxon>
        <taxon>Apiosporaceae</taxon>
        <taxon>Apiospora</taxon>
    </lineage>
</organism>
<proteinExistence type="predicted"/>
<keyword evidence="4" id="KW-1185">Reference proteome</keyword>
<evidence type="ECO:0000256" key="1">
    <source>
        <dbReference type="SAM" id="MobiDB-lite"/>
    </source>
</evidence>
<gene>
    <name evidence="3" type="ORF">PG994_013808</name>
</gene>
<accession>A0ABR1T2I6</accession>
<evidence type="ECO:0000259" key="2">
    <source>
        <dbReference type="Pfam" id="PF06985"/>
    </source>
</evidence>
<name>A0ABR1T2I6_9PEZI</name>
<evidence type="ECO:0000313" key="3">
    <source>
        <dbReference type="EMBL" id="KAK8040801.1"/>
    </source>
</evidence>
<dbReference type="Pfam" id="PF06985">
    <property type="entry name" value="HET"/>
    <property type="match status" value="1"/>
</dbReference>
<dbReference type="EMBL" id="JAQQWL010000015">
    <property type="protein sequence ID" value="KAK8040801.1"/>
    <property type="molecule type" value="Genomic_DNA"/>
</dbReference>
<dbReference type="InterPro" id="IPR010730">
    <property type="entry name" value="HET"/>
</dbReference>
<dbReference type="GeneID" id="92098280"/>
<reference evidence="3 4" key="1">
    <citation type="submission" date="2023-01" db="EMBL/GenBank/DDBJ databases">
        <title>Analysis of 21 Apiospora genomes using comparative genomics revels a genus with tremendous synthesis potential of carbohydrate active enzymes and secondary metabolites.</title>
        <authorList>
            <person name="Sorensen T."/>
        </authorList>
    </citation>
    <scope>NUCLEOTIDE SEQUENCE [LARGE SCALE GENOMIC DNA]</scope>
    <source>
        <strain evidence="3 4">CBS 135458</strain>
    </source>
</reference>